<dbReference type="Proteomes" id="UP001732700">
    <property type="component" value="Chromosome 6C"/>
</dbReference>
<reference evidence="1" key="1">
    <citation type="submission" date="2021-05" db="EMBL/GenBank/DDBJ databases">
        <authorList>
            <person name="Scholz U."/>
            <person name="Mascher M."/>
            <person name="Fiebig A."/>
        </authorList>
    </citation>
    <scope>NUCLEOTIDE SEQUENCE [LARGE SCALE GENOMIC DNA]</scope>
</reference>
<evidence type="ECO:0000313" key="2">
    <source>
        <dbReference type="Proteomes" id="UP001732700"/>
    </source>
</evidence>
<sequence length="1137" mass="129190">MAESVLLAVVRGVAGKAANELVQTVTRVWSLDRDRETLQLHLLAIQRKLASAEEMSRTDDVVKAWLKKLKEVADEADDVLEDFRYEALRGKAQMGESTTRRVISNIIERPISLLEMSRKLKNVLHKINKLVEDMNKFSLVNCQDQTGGEEPPRRQTHSKLDEFTEIFGRDDEKDVVVKLLLDQQDQRRVQVLPIFGMGGLGKTTFAKMVYNDQRIQQHFQEKMWHCVSDNFDVISILKSTIQLAKKKVIPDLPDSIELLLPKLEKAIGRQRFLLVMDDVWNEDRTLWEDDLKPLLCSVGGPGSVILVTCRSMEVASIMSTVTPYMLKFLSEVDSWKLFSMKAFSNGVEEQEELVTIGRRIVDKCGGLPLALKTMGGLLSSKQKLQQWKAIEECKIGDNGGGNNGVMSILMLSYKHLSSETKRCFAMCSLFYKDYEMEKGVLIQLWMANGLIQEENTTDLAQKGEDIFNDLVQRSFLQDIKVVVRSGVYYDSTEYETTVCKMHDLMHDLARDVSDECATIEDLIKEKPSVKDVRHLQMSPDVKFEKIKGLFKDKKSSLRTLLGPSEIRLDFNELPVVSLRAFHCSGFIRSNAINSKYLRYLDLSDCTVKDSLLDSICLLYNLQTLKLNECCLEFCSRRRNLPEDMLIRLRKLIHIYLLGCKWLEKMPPKIGELSNLRTLTTFVVDTVSGCGIEELKDLQHLSNRLELYNLRKIKSVNHAEEANLQHKQNLSELLFCWGLNRYGRPENEACNEKEVFQCLQPHDKIKIIELYGYGGLEMPQWMGYPQMFKCLRKLKISKCTRCKNIPLVWLSSSLVYLSLEDMDELKSLCDNLGTEGGSRQIFPQLKEMRLKNLGSLERWVKNSVGEDVDSFPVLEEVVMEDCPMLASFPLSPTLKVMRVIRCCTTAIRSNVEGNASSSEEETIQLARLDSPRLPASLEVLWIQSCASWVALPPNLGDLAMLRELLVNNCYSLEAFPDGMDGLTSLRELTISRSGEMEEFPDGLLQRLPALEYLSIDVCHELGRRFIEGGEYFDLVSSIPRKYIPLAERQLVLHRGFTIGEPEVELETEESVQQVEESGIEATETESGIEATETGIEAPEPESRTEAQSGTEAAEAESRGNKFLRRLVPCCARSKSDSN</sequence>
<keyword evidence="2" id="KW-1185">Reference proteome</keyword>
<accession>A0ACD5ZDH7</accession>
<evidence type="ECO:0000313" key="1">
    <source>
        <dbReference type="EnsemblPlants" id="AVESA.00010b.r2.6CG1149260.1.CDS.1"/>
    </source>
</evidence>
<reference evidence="1" key="2">
    <citation type="submission" date="2025-09" db="UniProtKB">
        <authorList>
            <consortium name="EnsemblPlants"/>
        </authorList>
    </citation>
    <scope>IDENTIFICATION</scope>
</reference>
<name>A0ACD5ZDH7_AVESA</name>
<protein>
    <submittedName>
        <fullName evidence="1">Uncharacterized protein</fullName>
    </submittedName>
</protein>
<dbReference type="EnsemblPlants" id="AVESA.00010b.r2.6CG1149260.1">
    <property type="protein sequence ID" value="AVESA.00010b.r2.6CG1149260.1.CDS.1"/>
    <property type="gene ID" value="AVESA.00010b.r2.6CG1149260"/>
</dbReference>
<proteinExistence type="predicted"/>
<organism evidence="1 2">
    <name type="scientific">Avena sativa</name>
    <name type="common">Oat</name>
    <dbReference type="NCBI Taxonomy" id="4498"/>
    <lineage>
        <taxon>Eukaryota</taxon>
        <taxon>Viridiplantae</taxon>
        <taxon>Streptophyta</taxon>
        <taxon>Embryophyta</taxon>
        <taxon>Tracheophyta</taxon>
        <taxon>Spermatophyta</taxon>
        <taxon>Magnoliopsida</taxon>
        <taxon>Liliopsida</taxon>
        <taxon>Poales</taxon>
        <taxon>Poaceae</taxon>
        <taxon>BOP clade</taxon>
        <taxon>Pooideae</taxon>
        <taxon>Poodae</taxon>
        <taxon>Poeae</taxon>
        <taxon>Poeae Chloroplast Group 1 (Aveneae type)</taxon>
        <taxon>Aveninae</taxon>
        <taxon>Avena</taxon>
    </lineage>
</organism>